<reference evidence="9 10" key="1">
    <citation type="submission" date="2018-06" db="EMBL/GenBank/DDBJ databases">
        <title>Genomic Encyclopedia of Type Strains, Phase I: the one thousand microbial genomes (KMG-I) project.</title>
        <authorList>
            <person name="Kyrpides N."/>
        </authorList>
    </citation>
    <scope>NUCLEOTIDE SEQUENCE [LARGE SCALE GENOMIC DNA]</scope>
    <source>
        <strain evidence="9 10">DSM 19573</strain>
    </source>
</reference>
<dbReference type="Gene3D" id="3.40.50.2300">
    <property type="match status" value="1"/>
</dbReference>
<gene>
    <name evidence="9" type="ORF">LY28_01739</name>
</gene>
<dbReference type="InterPro" id="IPR011006">
    <property type="entry name" value="CheY-like_superfamily"/>
</dbReference>
<comment type="function">
    <text evidence="5">May play the central regulatory role in sporulation. It may be an element of the effector pathway responsible for the activation of sporulation genes in response to nutritional stress. Spo0A may act in concert with spo0H (a sigma factor) to control the expression of some genes that are critical to the sporulation process.</text>
</comment>
<dbReference type="Pfam" id="PF00196">
    <property type="entry name" value="GerE"/>
    <property type="match status" value="1"/>
</dbReference>
<dbReference type="GO" id="GO:0003677">
    <property type="term" value="F:DNA binding"/>
    <property type="evidence" value="ECO:0007669"/>
    <property type="project" value="UniProtKB-KW"/>
</dbReference>
<dbReference type="InterPro" id="IPR016032">
    <property type="entry name" value="Sig_transdc_resp-reg_C-effctor"/>
</dbReference>
<dbReference type="CDD" id="cd06170">
    <property type="entry name" value="LuxR_C_like"/>
    <property type="match status" value="1"/>
</dbReference>
<evidence type="ECO:0000313" key="10">
    <source>
        <dbReference type="Proteomes" id="UP000248132"/>
    </source>
</evidence>
<evidence type="ECO:0000259" key="7">
    <source>
        <dbReference type="PROSITE" id="PS50043"/>
    </source>
</evidence>
<dbReference type="InterPro" id="IPR001789">
    <property type="entry name" value="Sig_transdc_resp-reg_receiver"/>
</dbReference>
<dbReference type="PANTHER" id="PTHR43214:SF43">
    <property type="entry name" value="TWO-COMPONENT RESPONSE REGULATOR"/>
    <property type="match status" value="1"/>
</dbReference>
<accession>A0A318XQD6</accession>
<keyword evidence="2" id="KW-0805">Transcription regulation</keyword>
<proteinExistence type="predicted"/>
<name>A0A318XQD6_9FIRM</name>
<evidence type="ECO:0000256" key="1">
    <source>
        <dbReference type="ARBA" id="ARBA00018672"/>
    </source>
</evidence>
<dbReference type="GO" id="GO:0000160">
    <property type="term" value="P:phosphorelay signal transduction system"/>
    <property type="evidence" value="ECO:0007669"/>
    <property type="project" value="InterPro"/>
</dbReference>
<comment type="caution">
    <text evidence="9">The sequence shown here is derived from an EMBL/GenBank/DDBJ whole genome shotgun (WGS) entry which is preliminary data.</text>
</comment>
<dbReference type="PRINTS" id="PR00038">
    <property type="entry name" value="HTHLUXR"/>
</dbReference>
<protein>
    <recommendedName>
        <fullName evidence="1">Stage 0 sporulation protein A homolog</fullName>
    </recommendedName>
</protein>
<dbReference type="RefSeq" id="WP_110461776.1">
    <property type="nucleotide sequence ID" value="NZ_QKMR01000008.1"/>
</dbReference>
<keyword evidence="10" id="KW-1185">Reference proteome</keyword>
<comment type="caution">
    <text evidence="6">Lacks conserved residue(s) required for the propagation of feature annotation.</text>
</comment>
<evidence type="ECO:0000259" key="8">
    <source>
        <dbReference type="PROSITE" id="PS50110"/>
    </source>
</evidence>
<feature type="domain" description="Response regulatory" evidence="8">
    <location>
        <begin position="5"/>
        <end position="122"/>
    </location>
</feature>
<dbReference type="PANTHER" id="PTHR43214">
    <property type="entry name" value="TWO-COMPONENT RESPONSE REGULATOR"/>
    <property type="match status" value="1"/>
</dbReference>
<dbReference type="PROSITE" id="PS50043">
    <property type="entry name" value="HTH_LUXR_2"/>
    <property type="match status" value="1"/>
</dbReference>
<dbReference type="SUPFAM" id="SSF52172">
    <property type="entry name" value="CheY-like"/>
    <property type="match status" value="1"/>
</dbReference>
<dbReference type="AlphaFoldDB" id="A0A318XQD6"/>
<evidence type="ECO:0000256" key="5">
    <source>
        <dbReference type="ARBA" id="ARBA00024867"/>
    </source>
</evidence>
<sequence>MSQINVMLADNNYYWLKKIIDFLNKEKDIFIVGTTENMNDTLKVADIANPDIVLIALNLNDIKFEGAYTAAILNRRNLAKVIILSPSFEDEAIIKSFSAGATNCILMNDFDGILKAIRDCYNSITPMEVLLKDYLKLKENEFLNKLSRAEKEVFELIEAGYTKDQIMKRLYKSESTVKNQINHILKKLNASNCKEAISYVRMRGIMKVL</sequence>
<dbReference type="GO" id="GO:0006355">
    <property type="term" value="P:regulation of DNA-templated transcription"/>
    <property type="evidence" value="ECO:0007669"/>
    <property type="project" value="InterPro"/>
</dbReference>
<evidence type="ECO:0000256" key="6">
    <source>
        <dbReference type="PROSITE-ProRule" id="PRU00169"/>
    </source>
</evidence>
<dbReference type="OrthoDB" id="9779069at2"/>
<dbReference type="InterPro" id="IPR039420">
    <property type="entry name" value="WalR-like"/>
</dbReference>
<dbReference type="SMART" id="SM00421">
    <property type="entry name" value="HTH_LUXR"/>
    <property type="match status" value="1"/>
</dbReference>
<evidence type="ECO:0000256" key="2">
    <source>
        <dbReference type="ARBA" id="ARBA00023015"/>
    </source>
</evidence>
<keyword evidence="4" id="KW-0804">Transcription</keyword>
<dbReference type="EMBL" id="QKMR01000008">
    <property type="protein sequence ID" value="PYG88029.1"/>
    <property type="molecule type" value="Genomic_DNA"/>
</dbReference>
<evidence type="ECO:0000256" key="4">
    <source>
        <dbReference type="ARBA" id="ARBA00023163"/>
    </source>
</evidence>
<dbReference type="PROSITE" id="PS50110">
    <property type="entry name" value="RESPONSE_REGULATORY"/>
    <property type="match status" value="1"/>
</dbReference>
<keyword evidence="3 9" id="KW-0238">DNA-binding</keyword>
<evidence type="ECO:0000313" key="9">
    <source>
        <dbReference type="EMBL" id="PYG88029.1"/>
    </source>
</evidence>
<evidence type="ECO:0000256" key="3">
    <source>
        <dbReference type="ARBA" id="ARBA00023125"/>
    </source>
</evidence>
<feature type="domain" description="HTH luxR-type" evidence="7">
    <location>
        <begin position="139"/>
        <end position="204"/>
    </location>
</feature>
<dbReference type="Pfam" id="PF00072">
    <property type="entry name" value="Response_reg"/>
    <property type="match status" value="1"/>
</dbReference>
<dbReference type="SUPFAM" id="SSF46894">
    <property type="entry name" value="C-terminal effector domain of the bipartite response regulators"/>
    <property type="match status" value="1"/>
</dbReference>
<organism evidence="9 10">
    <name type="scientific">Ruminiclostridium sufflavum DSM 19573</name>
    <dbReference type="NCBI Taxonomy" id="1121337"/>
    <lineage>
        <taxon>Bacteria</taxon>
        <taxon>Bacillati</taxon>
        <taxon>Bacillota</taxon>
        <taxon>Clostridia</taxon>
        <taxon>Eubacteriales</taxon>
        <taxon>Oscillospiraceae</taxon>
        <taxon>Ruminiclostridium</taxon>
    </lineage>
</organism>
<dbReference type="Proteomes" id="UP000248132">
    <property type="component" value="Unassembled WGS sequence"/>
</dbReference>
<dbReference type="InterPro" id="IPR000792">
    <property type="entry name" value="Tscrpt_reg_LuxR_C"/>
</dbReference>